<evidence type="ECO:0000313" key="2">
    <source>
        <dbReference type="EMBL" id="KKL83068.1"/>
    </source>
</evidence>
<reference evidence="1" key="1">
    <citation type="journal article" date="2015" name="Nature">
        <title>Complex archaea that bridge the gap between prokaryotes and eukaryotes.</title>
        <authorList>
            <person name="Spang A."/>
            <person name="Saw J.H."/>
            <person name="Jorgensen S.L."/>
            <person name="Zaremba-Niedzwiedzka K."/>
            <person name="Martijn J."/>
            <person name="Lind A.E."/>
            <person name="van Eijk R."/>
            <person name="Schleper C."/>
            <person name="Guy L."/>
            <person name="Ettema T.J."/>
        </authorList>
    </citation>
    <scope>NUCLEOTIDE SEQUENCE</scope>
</reference>
<gene>
    <name evidence="2" type="ORF">LCGC14_1978470</name>
    <name evidence="1" type="ORF">LCGC14_2109340</name>
</gene>
<dbReference type="EMBL" id="LAZR01026028">
    <property type="protein sequence ID" value="KKL69995.1"/>
    <property type="molecule type" value="Genomic_DNA"/>
</dbReference>
<evidence type="ECO:0000313" key="1">
    <source>
        <dbReference type="EMBL" id="KKL69995.1"/>
    </source>
</evidence>
<proteinExistence type="predicted"/>
<dbReference type="EMBL" id="LAZR01022092">
    <property type="protein sequence ID" value="KKL83068.1"/>
    <property type="molecule type" value="Genomic_DNA"/>
</dbReference>
<protein>
    <submittedName>
        <fullName evidence="1">Uncharacterized protein</fullName>
    </submittedName>
</protein>
<sequence>MAEIDKERKSWEVLDAAAKQCIDAAYERPDKLAAAIRNLADARCDVYAARNKT</sequence>
<dbReference type="AlphaFoldDB" id="A0A0F9GKR4"/>
<name>A0A0F9GKR4_9ZZZZ</name>
<organism evidence="1">
    <name type="scientific">marine sediment metagenome</name>
    <dbReference type="NCBI Taxonomy" id="412755"/>
    <lineage>
        <taxon>unclassified sequences</taxon>
        <taxon>metagenomes</taxon>
        <taxon>ecological metagenomes</taxon>
    </lineage>
</organism>
<comment type="caution">
    <text evidence="1">The sequence shown here is derived from an EMBL/GenBank/DDBJ whole genome shotgun (WGS) entry which is preliminary data.</text>
</comment>
<accession>A0A0F9GKR4</accession>